<dbReference type="PANTHER" id="PTHR12561:SF3">
    <property type="entry name" value="LIPOYLTRANSFERASE 1, MITOCHONDRIAL"/>
    <property type="match status" value="1"/>
</dbReference>
<name>A0ABN6SX44_9MOLU</name>
<reference evidence="3 4" key="1">
    <citation type="journal article" date="2022" name="Front. Microbiol.">
        <title>Male-killing mechanisms vary between Spiroplasma species.</title>
        <authorList>
            <person name="Arai H."/>
            <person name="Inoue M."/>
            <person name="Kageyama D."/>
        </authorList>
    </citation>
    <scope>NUCLEOTIDE SEQUENCE [LARGE SCALE GENOMIC DNA]</scope>
    <source>
        <strain evidence="4">sHm</strain>
    </source>
</reference>
<accession>A0ABN6SX44</accession>
<dbReference type="PANTHER" id="PTHR12561">
    <property type="entry name" value="LIPOATE-PROTEIN LIGASE"/>
    <property type="match status" value="1"/>
</dbReference>
<gene>
    <name evidence="3" type="ORF">SHM_07880</name>
</gene>
<evidence type="ECO:0000256" key="1">
    <source>
        <dbReference type="ARBA" id="ARBA00005085"/>
    </source>
</evidence>
<organism evidence="3 4">
    <name type="scientific">Spiroplasma ixodetis</name>
    <dbReference type="NCBI Taxonomy" id="2141"/>
    <lineage>
        <taxon>Bacteria</taxon>
        <taxon>Bacillati</taxon>
        <taxon>Mycoplasmatota</taxon>
        <taxon>Mollicutes</taxon>
        <taxon>Entomoplasmatales</taxon>
        <taxon>Spiroplasmataceae</taxon>
        <taxon>Spiroplasma</taxon>
    </lineage>
</organism>
<sequence length="212" mass="24736">MWGEIRNNIPVVRRDTGGGAIFIDSNSVNFCFLIPLNSNTNSIYANYQEFYKPIIKVLKDMGIKNIMQSGKNDLTINGKKVSGAAMLKEENIIYGGYSLLYDIDLDAMILALKPSRKKIESKGIKSINQRVDKLKNHLNEQFKKLTIFEFKDEIIKRLMNVEKIADVERYVLSNEQWLEIDKLVDQKYKNWEWVYGLSPRYQYNREARLEPV</sequence>
<comment type="pathway">
    <text evidence="1">Protein modification; protein lipoylation via exogenous pathway; protein N(6)-(lipoyl)lysine from lipoate: step 2/2.</text>
</comment>
<evidence type="ECO:0000313" key="3">
    <source>
        <dbReference type="EMBL" id="BDT03142.1"/>
    </source>
</evidence>
<evidence type="ECO:0000259" key="2">
    <source>
        <dbReference type="PROSITE" id="PS51733"/>
    </source>
</evidence>
<dbReference type="Proteomes" id="UP001163387">
    <property type="component" value="Chromosome"/>
</dbReference>
<proteinExistence type="predicted"/>
<dbReference type="Pfam" id="PF21948">
    <property type="entry name" value="LplA-B_cat"/>
    <property type="match status" value="1"/>
</dbReference>
<dbReference type="Gene3D" id="3.30.930.10">
    <property type="entry name" value="Bira Bifunctional Protein, Domain 2"/>
    <property type="match status" value="1"/>
</dbReference>
<dbReference type="InterPro" id="IPR004562">
    <property type="entry name" value="LipoylTrfase_LipoateP_Ligase"/>
</dbReference>
<protein>
    <recommendedName>
        <fullName evidence="2">BPL/LPL catalytic domain-containing protein</fullName>
    </recommendedName>
</protein>
<dbReference type="InterPro" id="IPR045864">
    <property type="entry name" value="aa-tRNA-synth_II/BPL/LPL"/>
</dbReference>
<keyword evidence="4" id="KW-1185">Reference proteome</keyword>
<dbReference type="EMBL" id="AP026933">
    <property type="protein sequence ID" value="BDT03142.1"/>
    <property type="molecule type" value="Genomic_DNA"/>
</dbReference>
<evidence type="ECO:0000313" key="4">
    <source>
        <dbReference type="Proteomes" id="UP001163387"/>
    </source>
</evidence>
<dbReference type="SUPFAM" id="SSF55681">
    <property type="entry name" value="Class II aaRS and biotin synthetases"/>
    <property type="match status" value="1"/>
</dbReference>
<feature type="domain" description="BPL/LPL catalytic" evidence="2">
    <location>
        <begin position="1"/>
        <end position="150"/>
    </location>
</feature>
<dbReference type="RefSeq" id="WP_281749250.1">
    <property type="nucleotide sequence ID" value="NZ_AP026933.1"/>
</dbReference>
<dbReference type="PROSITE" id="PS51733">
    <property type="entry name" value="BPL_LPL_CATALYTIC"/>
    <property type="match status" value="1"/>
</dbReference>
<dbReference type="InterPro" id="IPR004143">
    <property type="entry name" value="BPL_LPL_catalytic"/>
</dbReference>
<dbReference type="CDD" id="cd16443">
    <property type="entry name" value="LplA"/>
    <property type="match status" value="1"/>
</dbReference>